<reference evidence="3" key="1">
    <citation type="journal article" date="2019" name="Int. J. Syst. Evol. Microbiol.">
        <title>The Global Catalogue of Microorganisms (GCM) 10K type strain sequencing project: providing services to taxonomists for standard genome sequencing and annotation.</title>
        <authorList>
            <consortium name="The Broad Institute Genomics Platform"/>
            <consortium name="The Broad Institute Genome Sequencing Center for Infectious Disease"/>
            <person name="Wu L."/>
            <person name="Ma J."/>
        </authorList>
    </citation>
    <scope>NUCLEOTIDE SEQUENCE [LARGE SCALE GENOMIC DNA]</scope>
    <source>
        <strain evidence="3">CCM 8950</strain>
    </source>
</reference>
<dbReference type="Gene3D" id="2.30.30.110">
    <property type="match status" value="1"/>
</dbReference>
<sequence>MDAEPHAGREQGGHDPEHGNIRRPMIVLSTAAYFKHTGLILGMPITHVTSSREDIRPTINEKKVVYMVR</sequence>
<accession>A0ABW1TA41</accession>
<dbReference type="RefSeq" id="WP_380958771.1">
    <property type="nucleotide sequence ID" value="NZ_JBHSSA010000078.1"/>
</dbReference>
<evidence type="ECO:0000313" key="3">
    <source>
        <dbReference type="Proteomes" id="UP001596190"/>
    </source>
</evidence>
<organism evidence="2 3">
    <name type="scientific">Secundilactobacillus hailunensis</name>
    <dbReference type="NCBI Taxonomy" id="2559923"/>
    <lineage>
        <taxon>Bacteria</taxon>
        <taxon>Bacillati</taxon>
        <taxon>Bacillota</taxon>
        <taxon>Bacilli</taxon>
        <taxon>Lactobacillales</taxon>
        <taxon>Lactobacillaceae</taxon>
        <taxon>Secundilactobacillus</taxon>
    </lineage>
</organism>
<comment type="caution">
    <text evidence="2">The sequence shown here is derived from an EMBL/GenBank/DDBJ whole genome shotgun (WGS) entry which is preliminary data.</text>
</comment>
<evidence type="ECO:0008006" key="4">
    <source>
        <dbReference type="Google" id="ProtNLM"/>
    </source>
</evidence>
<feature type="compositionally biased region" description="Basic and acidic residues" evidence="1">
    <location>
        <begin position="1"/>
        <end position="20"/>
    </location>
</feature>
<dbReference type="SUPFAM" id="SSF50118">
    <property type="entry name" value="Cell growth inhibitor/plasmid maintenance toxic component"/>
    <property type="match status" value="1"/>
</dbReference>
<feature type="region of interest" description="Disordered" evidence="1">
    <location>
        <begin position="1"/>
        <end position="22"/>
    </location>
</feature>
<name>A0ABW1TA41_9LACO</name>
<protein>
    <recommendedName>
        <fullName evidence="4">Type II toxin-antitoxin system PemK/MazF family toxin</fullName>
    </recommendedName>
</protein>
<keyword evidence="3" id="KW-1185">Reference proteome</keyword>
<dbReference type="EMBL" id="JBHSSA010000078">
    <property type="protein sequence ID" value="MFC6254689.1"/>
    <property type="molecule type" value="Genomic_DNA"/>
</dbReference>
<gene>
    <name evidence="2" type="ORF">ACFP1H_08855</name>
</gene>
<evidence type="ECO:0000313" key="2">
    <source>
        <dbReference type="EMBL" id="MFC6254689.1"/>
    </source>
</evidence>
<proteinExistence type="predicted"/>
<dbReference type="Proteomes" id="UP001596190">
    <property type="component" value="Unassembled WGS sequence"/>
</dbReference>
<dbReference type="InterPro" id="IPR011067">
    <property type="entry name" value="Plasmid_toxin/cell-grow_inhib"/>
</dbReference>
<evidence type="ECO:0000256" key="1">
    <source>
        <dbReference type="SAM" id="MobiDB-lite"/>
    </source>
</evidence>